<dbReference type="Gene3D" id="3.90.660.10">
    <property type="match status" value="1"/>
</dbReference>
<dbReference type="Gene3D" id="1.10.405.10">
    <property type="entry name" value="Guanine Nucleotide Dissociation Inhibitor, domain 1"/>
    <property type="match status" value="1"/>
</dbReference>
<proteinExistence type="inferred from homology"/>
<dbReference type="PANTHER" id="PTHR43563">
    <property type="entry name" value="AMINE OXIDASE"/>
    <property type="match status" value="1"/>
</dbReference>
<evidence type="ECO:0000313" key="6">
    <source>
        <dbReference type="Proteomes" id="UP001500729"/>
    </source>
</evidence>
<comment type="similarity">
    <text evidence="2">Belongs to the flavin monoamine oxidase family.</text>
</comment>
<evidence type="ECO:0000313" key="5">
    <source>
        <dbReference type="EMBL" id="GAA0536321.1"/>
    </source>
</evidence>
<dbReference type="InterPro" id="IPR002937">
    <property type="entry name" value="Amino_oxidase"/>
</dbReference>
<dbReference type="EMBL" id="BAAAGS010000026">
    <property type="protein sequence ID" value="GAA0536321.1"/>
    <property type="molecule type" value="Genomic_DNA"/>
</dbReference>
<comment type="caution">
    <text evidence="5">The sequence shown here is derived from an EMBL/GenBank/DDBJ whole genome shotgun (WGS) entry which is preliminary data.</text>
</comment>
<dbReference type="InterPro" id="IPR036188">
    <property type="entry name" value="FAD/NAD-bd_sf"/>
</dbReference>
<dbReference type="Pfam" id="PF01593">
    <property type="entry name" value="Amino_oxidase"/>
    <property type="match status" value="1"/>
</dbReference>
<dbReference type="RefSeq" id="WP_009947036.1">
    <property type="nucleotide sequence ID" value="NZ_BAAAGS010000026.1"/>
</dbReference>
<gene>
    <name evidence="5" type="ORF">GCM10009533_39430</name>
</gene>
<evidence type="ECO:0000256" key="1">
    <source>
        <dbReference type="ARBA" id="ARBA00001974"/>
    </source>
</evidence>
<dbReference type="PRINTS" id="PR00757">
    <property type="entry name" value="AMINEOXDASEF"/>
</dbReference>
<protein>
    <submittedName>
        <fullName evidence="5">FAD-dependent oxidoreductase</fullName>
    </submittedName>
</protein>
<evidence type="ECO:0000256" key="2">
    <source>
        <dbReference type="ARBA" id="ARBA00005995"/>
    </source>
</evidence>
<feature type="domain" description="Amine oxidase" evidence="4">
    <location>
        <begin position="14"/>
        <end position="422"/>
    </location>
</feature>
<name>A0ABP3N5F5_SACER</name>
<comment type="cofactor">
    <cofactor evidence="1">
        <name>FAD</name>
        <dbReference type="ChEBI" id="CHEBI:57692"/>
    </cofactor>
</comment>
<organism evidence="5 6">
    <name type="scientific">Saccharopolyspora erythraea</name>
    <name type="common">Streptomyces erythraeus</name>
    <dbReference type="NCBI Taxonomy" id="1836"/>
    <lineage>
        <taxon>Bacteria</taxon>
        <taxon>Bacillati</taxon>
        <taxon>Actinomycetota</taxon>
        <taxon>Actinomycetes</taxon>
        <taxon>Pseudonocardiales</taxon>
        <taxon>Pseudonocardiaceae</taxon>
        <taxon>Saccharopolyspora</taxon>
    </lineage>
</organism>
<dbReference type="InterPro" id="IPR050703">
    <property type="entry name" value="Flavin_MAO"/>
</dbReference>
<reference evidence="6" key="1">
    <citation type="journal article" date="2019" name="Int. J. Syst. Evol. Microbiol.">
        <title>The Global Catalogue of Microorganisms (GCM) 10K type strain sequencing project: providing services to taxonomists for standard genome sequencing and annotation.</title>
        <authorList>
            <consortium name="The Broad Institute Genomics Platform"/>
            <consortium name="The Broad Institute Genome Sequencing Center for Infectious Disease"/>
            <person name="Wu L."/>
            <person name="Ma J."/>
        </authorList>
    </citation>
    <scope>NUCLEOTIDE SEQUENCE [LARGE SCALE GENOMIC DNA]</scope>
    <source>
        <strain evidence="6">JCM 10303</strain>
    </source>
</reference>
<evidence type="ECO:0000259" key="4">
    <source>
        <dbReference type="Pfam" id="PF01593"/>
    </source>
</evidence>
<sequence>MADVVDVVVVGAGLAGLSAAWNLEQAGLTTLTVEASDEVGGHTRSRVVDGEVVELGAENFGPHHHHVRGLARQLGLTVRTSAFHGVAPVMWRTGGGARVSRVPGIRPSEAPAALRALRELKRMAGGVPPVAPWTAPRAAELDEQSWSSWLDRMHVHGHARGLLDSGFASFSTVPADRLSLLQVAWWVHRAGGILPTLRDGLSLQIAEGTQQLSIRLRERLRGQVVLGTPVNRVVQDGEKVAVHADPHQCWEARAAVVAVPVSKAGSLEFDPPLDPQQQALYGALRFGRATKLIAVSQEPVEVKHRVLIGGAPLPAAWLRGRRVATGFATGDSADLDVQVLFEDLADVFELKRPRLYTEAKRWAADPLSEGSYLAFAPGQLTAHGPHLKRPHGLVHFAGADRSSWHPDLEGAIENGYQVADALVRRLAKSAQPVI</sequence>
<evidence type="ECO:0000256" key="3">
    <source>
        <dbReference type="ARBA" id="ARBA00023002"/>
    </source>
</evidence>
<dbReference type="PANTHER" id="PTHR43563:SF1">
    <property type="entry name" value="AMINE OXIDASE [FLAVIN-CONTAINING] B"/>
    <property type="match status" value="1"/>
</dbReference>
<dbReference type="Proteomes" id="UP001500729">
    <property type="component" value="Unassembled WGS sequence"/>
</dbReference>
<keyword evidence="3" id="KW-0560">Oxidoreductase</keyword>
<accession>A0ABP3N5F5</accession>
<keyword evidence="6" id="KW-1185">Reference proteome</keyword>
<dbReference type="InterPro" id="IPR001613">
    <property type="entry name" value="Flavin_amine_oxidase"/>
</dbReference>
<dbReference type="SUPFAM" id="SSF51905">
    <property type="entry name" value="FAD/NAD(P)-binding domain"/>
    <property type="match status" value="1"/>
</dbReference>
<dbReference type="Gene3D" id="3.50.50.60">
    <property type="entry name" value="FAD/NAD(P)-binding domain"/>
    <property type="match status" value="1"/>
</dbReference>